<evidence type="ECO:0000313" key="1">
    <source>
        <dbReference type="EMBL" id="GIL99361.1"/>
    </source>
</evidence>
<dbReference type="Proteomes" id="UP000722791">
    <property type="component" value="Unassembled WGS sequence"/>
</dbReference>
<protein>
    <submittedName>
        <fullName evidence="1">Uncharacterized protein</fullName>
    </submittedName>
</protein>
<dbReference type="AlphaFoldDB" id="A0A8J4DB32"/>
<proteinExistence type="predicted"/>
<organism evidence="1 2">
    <name type="scientific">Volvox reticuliferus</name>
    <dbReference type="NCBI Taxonomy" id="1737510"/>
    <lineage>
        <taxon>Eukaryota</taxon>
        <taxon>Viridiplantae</taxon>
        <taxon>Chlorophyta</taxon>
        <taxon>core chlorophytes</taxon>
        <taxon>Chlorophyceae</taxon>
        <taxon>CS clade</taxon>
        <taxon>Chlamydomonadales</taxon>
        <taxon>Volvocaceae</taxon>
        <taxon>Volvox</taxon>
    </lineage>
</organism>
<feature type="non-terminal residue" evidence="1">
    <location>
        <position position="1"/>
    </location>
</feature>
<evidence type="ECO:0000313" key="2">
    <source>
        <dbReference type="Proteomes" id="UP000722791"/>
    </source>
</evidence>
<comment type="caution">
    <text evidence="1">The sequence shown here is derived from an EMBL/GenBank/DDBJ whole genome shotgun (WGS) entry which is preliminary data.</text>
</comment>
<sequence>RKLPEDRGPEPTITINKADRCNQSPLEGCGLTSSGVIPMAAAAAISTWGSSAGSLRPGRALLGLHRDAKQGWHQVFPSANIHAGTVACRERNVCGIRILAGNWIWSLN</sequence>
<dbReference type="EMBL" id="BNCQ01000006">
    <property type="protein sequence ID" value="GIL99361.1"/>
    <property type="molecule type" value="Genomic_DNA"/>
</dbReference>
<name>A0A8J4DB32_9CHLO</name>
<accession>A0A8J4DB32</accession>
<gene>
    <name evidence="1" type="ORF">Vretimale_4537</name>
</gene>
<reference evidence="1" key="1">
    <citation type="journal article" date="2021" name="Proc. Natl. Acad. Sci. U.S.A.">
        <title>Three genomes in the algal genus Volvox reveal the fate of a haploid sex-determining region after a transition to homothallism.</title>
        <authorList>
            <person name="Yamamoto K."/>
            <person name="Hamaji T."/>
            <person name="Kawai-Toyooka H."/>
            <person name="Matsuzaki R."/>
            <person name="Takahashi F."/>
            <person name="Nishimura Y."/>
            <person name="Kawachi M."/>
            <person name="Noguchi H."/>
            <person name="Minakuchi Y."/>
            <person name="Umen J.G."/>
            <person name="Toyoda A."/>
            <person name="Nozaki H."/>
        </authorList>
    </citation>
    <scope>NUCLEOTIDE SEQUENCE</scope>
    <source>
        <strain evidence="1">NIES-3785</strain>
    </source>
</reference>